<reference evidence="1 2" key="1">
    <citation type="submission" date="2015-06" db="EMBL/GenBank/DDBJ databases">
        <title>Genome sequence of Pseudoalteromonas aliena.</title>
        <authorList>
            <person name="Xie B.-B."/>
            <person name="Rong J.-C."/>
            <person name="Qin Q.-L."/>
            <person name="Zhang Y.-Z."/>
        </authorList>
    </citation>
    <scope>NUCLEOTIDE SEQUENCE [LARGE SCALE GENOMIC DNA]</scope>
    <source>
        <strain evidence="1 2">SW19</strain>
    </source>
</reference>
<evidence type="ECO:0008006" key="3">
    <source>
        <dbReference type="Google" id="ProtNLM"/>
    </source>
</evidence>
<protein>
    <recommendedName>
        <fullName evidence="3">DNA repair protein</fullName>
    </recommendedName>
</protein>
<dbReference type="Proteomes" id="UP000648482">
    <property type="component" value="Unassembled WGS sequence"/>
</dbReference>
<dbReference type="RefSeq" id="WP_193154589.1">
    <property type="nucleotide sequence ID" value="NZ_AQGU01000018.1"/>
</dbReference>
<evidence type="ECO:0000313" key="2">
    <source>
        <dbReference type="Proteomes" id="UP000648482"/>
    </source>
</evidence>
<proteinExistence type="predicted"/>
<keyword evidence="2" id="KW-1185">Reference proteome</keyword>
<organism evidence="1 2">
    <name type="scientific">Pseudoalteromonas aliena SW19</name>
    <dbReference type="NCBI Taxonomy" id="1314866"/>
    <lineage>
        <taxon>Bacteria</taxon>
        <taxon>Pseudomonadati</taxon>
        <taxon>Pseudomonadota</taxon>
        <taxon>Gammaproteobacteria</taxon>
        <taxon>Alteromonadales</taxon>
        <taxon>Pseudoalteromonadaceae</taxon>
        <taxon>Pseudoalteromonas</taxon>
    </lineage>
</organism>
<sequence>MIVSIIIVLIVALIVIALWVNAVQQHKEKQEGKRRKELTKQKAIIEETEEALMNNANIPLSEHIIRVLQRRIYEALNTMVINSPGSKALKSRLTEAKEHLASNIQGNNSDALSIPSNDKQLVGLIQGIKKLRAILRSEHAKGRVDSQVFSGEDKRLERLQLRINIESQIKRGVSAQAASMVGSARQYFEKAYATLNSVSFADEYVTAKLQEVEGYLEAISVELRASNATALKKKNEQEQDDLDVLFAPKKKW</sequence>
<dbReference type="EMBL" id="AQGU01000018">
    <property type="protein sequence ID" value="MBE0357976.1"/>
    <property type="molecule type" value="Genomic_DNA"/>
</dbReference>
<comment type="caution">
    <text evidence="1">The sequence shown here is derived from an EMBL/GenBank/DDBJ whole genome shotgun (WGS) entry which is preliminary data.</text>
</comment>
<name>A0ABR9DUE8_9GAMM</name>
<accession>A0ABR9DUE8</accession>
<evidence type="ECO:0000313" key="1">
    <source>
        <dbReference type="EMBL" id="MBE0357976.1"/>
    </source>
</evidence>
<gene>
    <name evidence="1" type="ORF">PALI_a3307</name>
</gene>